<dbReference type="GO" id="GO:0009279">
    <property type="term" value="C:cell outer membrane"/>
    <property type="evidence" value="ECO:0007669"/>
    <property type="project" value="UniProtKB-UniRule"/>
</dbReference>
<feature type="chain" id="PRO_5003604986" description="Outer membrane protein assembly factor BamA" evidence="9">
    <location>
        <begin position="25"/>
        <end position="857"/>
    </location>
</feature>
<feature type="domain" description="POTRA" evidence="10">
    <location>
        <begin position="393"/>
        <end position="468"/>
    </location>
</feature>
<evidence type="ECO:0000259" key="10">
    <source>
        <dbReference type="PROSITE" id="PS51779"/>
    </source>
</evidence>
<evidence type="ECO:0000256" key="9">
    <source>
        <dbReference type="SAM" id="SignalP"/>
    </source>
</evidence>
<name>H6L9M7_SAPGL</name>
<keyword evidence="3" id="KW-0812">Transmembrane</keyword>
<dbReference type="Proteomes" id="UP000007519">
    <property type="component" value="Chromosome"/>
</dbReference>
<reference evidence="11 12" key="1">
    <citation type="journal article" date="2012" name="Stand. Genomic Sci.">
        <title>Complete genome sequencing and analysis of Saprospira grandis str. Lewin, a predatory marine bacterium.</title>
        <authorList>
            <person name="Saw J.H."/>
            <person name="Yuryev A."/>
            <person name="Kanbe M."/>
            <person name="Hou S."/>
            <person name="Young A.G."/>
            <person name="Aizawa S."/>
            <person name="Alam M."/>
        </authorList>
    </citation>
    <scope>NUCLEOTIDE SEQUENCE [LARGE SCALE GENOMIC DNA]</scope>
    <source>
        <strain evidence="11 12">Lewin</strain>
    </source>
</reference>
<dbReference type="KEGG" id="sgn:SGRA_0466"/>
<dbReference type="EMBL" id="CP002831">
    <property type="protein sequence ID" value="AFC23205.1"/>
    <property type="molecule type" value="Genomic_DNA"/>
</dbReference>
<sequence length="857" mass="97342">MNYNSIRLGVYLACLFCLSQPLLAQTDSLPNSNADTSLPVMDYELPQTYEIGGIKVEGCEYTDPNAVIAVSGLKVGESIKLPGDDIGKSIRKLWGQGLFVDVQILLERRLGEAVFLKIVLKEYPRFARHAYRGVRKGWQDDLNELLNRYLLKGRAATKSMKRSAVREIKDFFATKGYPDASVTVEEEEDIVLKNSIRWVFNVDRGKRIRIQDINFVGNEKVSDAKLRRLLKDTKRKRPIMGIFKPSKYIEYDYKADKENVMAYYNKIGLRDAKIVRDSVYIVEIPKKNGKVKKAIQIDMHIDEGTTYYFGDIKFRGNSSYSDEVLGRILGIRRGEVYNEELLQSRISFDRNGRDLSTLYMDNGYLFFQANPVEKGVKNDTVDIEIRIQEGPVATIDRVIIKGNDRTHEHVIRRELRTLPGAKFSRSDIMRSQRELMALNYFNPEAMGINTPVNPQRGTVDIEYTVEERPSDQLELSAGWGGYGNGLIGTLGVTFNNFSLRNLFKAEAWNPLPQGDGQRLSLRIQTNGRYFQSYNFSFTEPWLGGKKRNALSVSAYHSRYNNGQTPESSSFQQLLITGVTVGLGTRLRWPDDYFSYQIAMEYQNMNLLRRYDFTIPTGIFNDLSIRQTLSRNSVNNPLFPESGSTLSLSMKLTFPYSLVNGWDYTDTELPDTDRFRWVEYHKWDFESAWYTKIAKNLVIKTEAKLGFLGSYNKDVGLSPFGRYELGGDGISNFVGLQGKDIISLRGYSDPVTDVSIANQTGAAVYNKFTAELRYLLSPNPNATIYVLGFVQGGNAWSSFREYNPFMLKRSVGAGLRVFLPMFGTLGFDYGIGFDKDLPAGSSVFDYGSFNIVLGFEPK</sequence>
<dbReference type="PANTHER" id="PTHR12815:SF47">
    <property type="entry name" value="TRANSLOCATION AND ASSEMBLY MODULE SUBUNIT TAMA"/>
    <property type="match status" value="1"/>
</dbReference>
<feature type="signal peptide" evidence="9">
    <location>
        <begin position="1"/>
        <end position="24"/>
    </location>
</feature>
<dbReference type="OrthoDB" id="9802086at2"/>
<dbReference type="AlphaFoldDB" id="H6L9M7"/>
<keyword evidence="2" id="KW-1134">Transmembrane beta strand</keyword>
<keyword evidence="4 9" id="KW-0732">Signal</keyword>
<dbReference type="PROSITE" id="PS51779">
    <property type="entry name" value="POTRA"/>
    <property type="match status" value="2"/>
</dbReference>
<evidence type="ECO:0000256" key="8">
    <source>
        <dbReference type="NCBIfam" id="TIGR03303"/>
    </source>
</evidence>
<evidence type="ECO:0000256" key="2">
    <source>
        <dbReference type="ARBA" id="ARBA00022452"/>
    </source>
</evidence>
<evidence type="ECO:0000256" key="7">
    <source>
        <dbReference type="ARBA" id="ARBA00023237"/>
    </source>
</evidence>
<dbReference type="InterPro" id="IPR000184">
    <property type="entry name" value="Bac_surfAg_D15"/>
</dbReference>
<keyword evidence="5" id="KW-0677">Repeat</keyword>
<evidence type="ECO:0000313" key="12">
    <source>
        <dbReference type="Proteomes" id="UP000007519"/>
    </source>
</evidence>
<protein>
    <recommendedName>
        <fullName evidence="8">Outer membrane protein assembly factor BamA</fullName>
    </recommendedName>
</protein>
<proteinExistence type="predicted"/>
<feature type="domain" description="POTRA" evidence="10">
    <location>
        <begin position="307"/>
        <end position="390"/>
    </location>
</feature>
<dbReference type="Gene3D" id="3.10.20.310">
    <property type="entry name" value="membrane protein fhac"/>
    <property type="match status" value="4"/>
</dbReference>
<evidence type="ECO:0000313" key="11">
    <source>
        <dbReference type="EMBL" id="AFC23205.1"/>
    </source>
</evidence>
<dbReference type="PIRSF" id="PIRSF006076">
    <property type="entry name" value="OM_assembly_OMP85"/>
    <property type="match status" value="1"/>
</dbReference>
<evidence type="ECO:0000256" key="3">
    <source>
        <dbReference type="ARBA" id="ARBA00022692"/>
    </source>
</evidence>
<dbReference type="InterPro" id="IPR039910">
    <property type="entry name" value="D15-like"/>
</dbReference>
<accession>H6L9M7</accession>
<dbReference type="RefSeq" id="WP_014373451.1">
    <property type="nucleotide sequence ID" value="NC_016940.1"/>
</dbReference>
<evidence type="ECO:0000256" key="5">
    <source>
        <dbReference type="ARBA" id="ARBA00022737"/>
    </source>
</evidence>
<dbReference type="NCBIfam" id="TIGR03303">
    <property type="entry name" value="OM_YaeT"/>
    <property type="match status" value="1"/>
</dbReference>
<comment type="subcellular location">
    <subcellularLocation>
        <location evidence="1">Membrane</location>
    </subcellularLocation>
</comment>
<dbReference type="Pfam" id="PF07244">
    <property type="entry name" value="POTRA"/>
    <property type="match status" value="3"/>
</dbReference>
<evidence type="ECO:0000256" key="6">
    <source>
        <dbReference type="ARBA" id="ARBA00023136"/>
    </source>
</evidence>
<keyword evidence="6" id="KW-0472">Membrane</keyword>
<organism evidence="11 12">
    <name type="scientific">Saprospira grandis (strain Lewin)</name>
    <dbReference type="NCBI Taxonomy" id="984262"/>
    <lineage>
        <taxon>Bacteria</taxon>
        <taxon>Pseudomonadati</taxon>
        <taxon>Bacteroidota</taxon>
        <taxon>Saprospiria</taxon>
        <taxon>Saprospirales</taxon>
        <taxon>Saprospiraceae</taxon>
        <taxon>Saprospira</taxon>
    </lineage>
</organism>
<keyword evidence="7" id="KW-0998">Cell outer membrane</keyword>
<dbReference type="InterPro" id="IPR010827">
    <property type="entry name" value="BamA/TamA_POTRA"/>
</dbReference>
<dbReference type="HOGENOM" id="CLU_007664_3_0_10"/>
<gene>
    <name evidence="11" type="primary">yaeT</name>
    <name evidence="11" type="ordered locus">SGRA_0466</name>
</gene>
<dbReference type="InterPro" id="IPR034746">
    <property type="entry name" value="POTRA"/>
</dbReference>
<dbReference type="Gene3D" id="2.40.160.50">
    <property type="entry name" value="membrane protein fhac: a member of the omp85/tpsb transporter family"/>
    <property type="match status" value="1"/>
</dbReference>
<evidence type="ECO:0000256" key="1">
    <source>
        <dbReference type="ARBA" id="ARBA00004370"/>
    </source>
</evidence>
<dbReference type="Pfam" id="PF01103">
    <property type="entry name" value="Omp85"/>
    <property type="match status" value="1"/>
</dbReference>
<dbReference type="STRING" id="984262.SGRA_0466"/>
<dbReference type="InterPro" id="IPR023707">
    <property type="entry name" value="OM_assembly_BamA"/>
</dbReference>
<dbReference type="GO" id="GO:0071709">
    <property type="term" value="P:membrane assembly"/>
    <property type="evidence" value="ECO:0007669"/>
    <property type="project" value="InterPro"/>
</dbReference>
<dbReference type="PANTHER" id="PTHR12815">
    <property type="entry name" value="SORTING AND ASSEMBLY MACHINERY SAMM50 PROTEIN FAMILY MEMBER"/>
    <property type="match status" value="1"/>
</dbReference>
<dbReference type="eggNOG" id="COG4775">
    <property type="taxonomic scope" value="Bacteria"/>
</dbReference>
<keyword evidence="12" id="KW-1185">Reference proteome</keyword>
<evidence type="ECO:0000256" key="4">
    <source>
        <dbReference type="ARBA" id="ARBA00022729"/>
    </source>
</evidence>